<comment type="caution">
    <text evidence="1">The sequence shown here is derived from an EMBL/GenBank/DDBJ whole genome shotgun (WGS) entry which is preliminary data.</text>
</comment>
<feature type="non-terminal residue" evidence="1">
    <location>
        <position position="136"/>
    </location>
</feature>
<accession>A0AAV2IMZ8</accession>
<reference evidence="1 2" key="1">
    <citation type="submission" date="2024-04" db="EMBL/GenBank/DDBJ databases">
        <authorList>
            <consortium name="Genoscope - CEA"/>
            <person name="William W."/>
        </authorList>
    </citation>
    <scope>NUCLEOTIDE SEQUENCE [LARGE SCALE GENOMIC DNA]</scope>
</reference>
<keyword evidence="2" id="KW-1185">Reference proteome</keyword>
<proteinExistence type="predicted"/>
<dbReference type="AlphaFoldDB" id="A0AAV2IMZ8"/>
<name>A0AAV2IMZ8_LYMST</name>
<dbReference type="Proteomes" id="UP001497497">
    <property type="component" value="Unassembled WGS sequence"/>
</dbReference>
<gene>
    <name evidence="1" type="ORF">GSLYS_00021836001</name>
</gene>
<dbReference type="EMBL" id="CAXITT010001400">
    <property type="protein sequence ID" value="CAL1548519.1"/>
    <property type="molecule type" value="Genomic_DNA"/>
</dbReference>
<dbReference type="Gene3D" id="3.20.20.80">
    <property type="entry name" value="Glycosidases"/>
    <property type="match status" value="1"/>
</dbReference>
<sequence>EQKGVADIDTQQKMVANKDTHQKVVAGIDTLQKAESMRVDKVTMNTTHKLYICRKNFLSVAFGYTLFLTNFRKFDIDSKRIQNLALALAPCTIRIGGTSVDFMTFDPEEKAAKMEEKPKEKRQIPDQPYFKNFIMT</sequence>
<evidence type="ECO:0000313" key="2">
    <source>
        <dbReference type="Proteomes" id="UP001497497"/>
    </source>
</evidence>
<evidence type="ECO:0000313" key="1">
    <source>
        <dbReference type="EMBL" id="CAL1548519.1"/>
    </source>
</evidence>
<feature type="non-terminal residue" evidence="1">
    <location>
        <position position="1"/>
    </location>
</feature>
<protein>
    <submittedName>
        <fullName evidence="1">Uncharacterized protein</fullName>
    </submittedName>
</protein>
<organism evidence="1 2">
    <name type="scientific">Lymnaea stagnalis</name>
    <name type="common">Great pond snail</name>
    <name type="synonym">Helix stagnalis</name>
    <dbReference type="NCBI Taxonomy" id="6523"/>
    <lineage>
        <taxon>Eukaryota</taxon>
        <taxon>Metazoa</taxon>
        <taxon>Spiralia</taxon>
        <taxon>Lophotrochozoa</taxon>
        <taxon>Mollusca</taxon>
        <taxon>Gastropoda</taxon>
        <taxon>Heterobranchia</taxon>
        <taxon>Euthyneura</taxon>
        <taxon>Panpulmonata</taxon>
        <taxon>Hygrophila</taxon>
        <taxon>Lymnaeoidea</taxon>
        <taxon>Lymnaeidae</taxon>
        <taxon>Lymnaea</taxon>
    </lineage>
</organism>